<sequence length="627" mass="67540">MTSTLSDVPPGARPGLFRRLFRFVNTSRLVALNLIFLLLVVLLLAALVGWFVNRGAPKLQDNTALVLKLDGSLVEQRSGSVRDRIRNRASGQTDGQVQLRDLMAVLDAAAKDPKISRAVLLLDDFKGAGMAQLREAAAAIDRFKASGKPVIAWGAHYDQKRYYLAAHASEVLLHPMGAAYADGFGRLRNYYRDAFDRLGVSANVIRVGKYKNFGEPFFANAPSKATLESDAYLYDALWAGWTGDVERARKLPAGSVAKLIDGLPQNLAAVDGDMARLALDAKWVDALQTRDQLRDRLVKEGVEDKEHNTFVQVGFDEYLQRIKPPAGGAAVGVIVAQGEISDGEAGPGAIGGRSTAELVRKARHDEDIKAIVLRVDSPGGSAFGSELVRRELELARAAGKPVVVSMGNVAASGGYWISMASDEVIAEPNTITGSIGVFGILPTAEGLMKKLSINTAGYTTTWLGQAYDPRKPLDPRLADVVQLAIGRIYQDFIGRAAEARKTTPDKIDAVAQGRVWTGAQALERGLVDRVGSYGDALQAAATRAKLADGAYAVRYVEPDRKPFERLLESISGAAVQALGPQLAQNWLPLGAPPALARDMQRELLWLSELSEGRQPFAGVVHCLCGPP</sequence>
<keyword evidence="6" id="KW-0812">Transmembrane</keyword>
<dbReference type="GO" id="GO:0006465">
    <property type="term" value="P:signal peptide processing"/>
    <property type="evidence" value="ECO:0007669"/>
    <property type="project" value="InterPro"/>
</dbReference>
<name>A0A4Q7W1S2_9BURK</name>
<dbReference type="InterPro" id="IPR047217">
    <property type="entry name" value="S49_SppA_67K_type_N"/>
</dbReference>
<keyword evidence="3" id="KW-0378">Hydrolase</keyword>
<dbReference type="EMBL" id="SHKP01000004">
    <property type="protein sequence ID" value="RZU02993.1"/>
    <property type="molecule type" value="Genomic_DNA"/>
</dbReference>
<evidence type="ECO:0000313" key="9">
    <source>
        <dbReference type="Proteomes" id="UP000293671"/>
    </source>
</evidence>
<evidence type="ECO:0000256" key="5">
    <source>
        <dbReference type="PIRSR" id="PIRSR001217-1"/>
    </source>
</evidence>
<dbReference type="Proteomes" id="UP000293671">
    <property type="component" value="Unassembled WGS sequence"/>
</dbReference>
<dbReference type="RefSeq" id="WP_130430704.1">
    <property type="nucleotide sequence ID" value="NZ_SHKP01000004.1"/>
</dbReference>
<evidence type="ECO:0000256" key="3">
    <source>
        <dbReference type="ARBA" id="ARBA00022801"/>
    </source>
</evidence>
<dbReference type="InterPro" id="IPR002142">
    <property type="entry name" value="Peptidase_S49"/>
</dbReference>
<dbReference type="CDD" id="cd07023">
    <property type="entry name" value="S49_Sppa_N_C"/>
    <property type="match status" value="1"/>
</dbReference>
<evidence type="ECO:0000259" key="7">
    <source>
        <dbReference type="Pfam" id="PF01343"/>
    </source>
</evidence>
<evidence type="ECO:0000313" key="8">
    <source>
        <dbReference type="EMBL" id="RZU02993.1"/>
    </source>
</evidence>
<feature type="transmembrane region" description="Helical" evidence="6">
    <location>
        <begin position="29"/>
        <end position="52"/>
    </location>
</feature>
<proteinExistence type="inferred from homology"/>
<organism evidence="8 9">
    <name type="scientific">Rivibacter subsaxonicus</name>
    <dbReference type="NCBI Taxonomy" id="457575"/>
    <lineage>
        <taxon>Bacteria</taxon>
        <taxon>Pseudomonadati</taxon>
        <taxon>Pseudomonadota</taxon>
        <taxon>Betaproteobacteria</taxon>
        <taxon>Burkholderiales</taxon>
        <taxon>Rivibacter</taxon>
    </lineage>
</organism>
<evidence type="ECO:0000256" key="1">
    <source>
        <dbReference type="ARBA" id="ARBA00008683"/>
    </source>
</evidence>
<dbReference type="PIRSF" id="PIRSF001217">
    <property type="entry name" value="Protease_4_SppA"/>
    <property type="match status" value="1"/>
</dbReference>
<dbReference type="AlphaFoldDB" id="A0A4Q7W1S2"/>
<dbReference type="InterPro" id="IPR047272">
    <property type="entry name" value="S49_SppA_C"/>
</dbReference>
<dbReference type="PANTHER" id="PTHR33209:SF1">
    <property type="entry name" value="PEPTIDASE S49 DOMAIN-CONTAINING PROTEIN"/>
    <property type="match status" value="1"/>
</dbReference>
<dbReference type="SUPFAM" id="SSF52096">
    <property type="entry name" value="ClpP/crotonase"/>
    <property type="match status" value="2"/>
</dbReference>
<keyword evidence="9" id="KW-1185">Reference proteome</keyword>
<keyword evidence="2 8" id="KW-0645">Protease</keyword>
<feature type="domain" description="Peptidase S49" evidence="7">
    <location>
        <begin position="396"/>
        <end position="546"/>
    </location>
</feature>
<comment type="caution">
    <text evidence="8">The sequence shown here is derived from an EMBL/GenBank/DDBJ whole genome shotgun (WGS) entry which is preliminary data.</text>
</comment>
<feature type="domain" description="Peptidase S49" evidence="7">
    <location>
        <begin position="143"/>
        <end position="297"/>
    </location>
</feature>
<dbReference type="PANTHER" id="PTHR33209">
    <property type="entry name" value="PROTEASE 4"/>
    <property type="match status" value="1"/>
</dbReference>
<reference evidence="8 9" key="1">
    <citation type="submission" date="2019-02" db="EMBL/GenBank/DDBJ databases">
        <title>Genomic Encyclopedia of Type Strains, Phase IV (KMG-IV): sequencing the most valuable type-strain genomes for metagenomic binning, comparative biology and taxonomic classification.</title>
        <authorList>
            <person name="Goeker M."/>
        </authorList>
    </citation>
    <scope>NUCLEOTIDE SEQUENCE [LARGE SCALE GENOMIC DNA]</scope>
    <source>
        <strain evidence="8 9">DSM 19570</strain>
    </source>
</reference>
<dbReference type="NCBIfam" id="TIGR00705">
    <property type="entry name" value="SppA_67K"/>
    <property type="match status" value="1"/>
</dbReference>
<dbReference type="GO" id="GO:0016020">
    <property type="term" value="C:membrane"/>
    <property type="evidence" value="ECO:0007669"/>
    <property type="project" value="InterPro"/>
</dbReference>
<evidence type="ECO:0000256" key="6">
    <source>
        <dbReference type="SAM" id="Phobius"/>
    </source>
</evidence>
<evidence type="ECO:0000256" key="2">
    <source>
        <dbReference type="ARBA" id="ARBA00022670"/>
    </source>
</evidence>
<comment type="similarity">
    <text evidence="1">Belongs to the peptidase S49 family.</text>
</comment>
<dbReference type="InterPro" id="IPR004634">
    <property type="entry name" value="Pept_S49_pIV"/>
</dbReference>
<keyword evidence="4" id="KW-0720">Serine protease</keyword>
<dbReference type="GO" id="GO:0008236">
    <property type="term" value="F:serine-type peptidase activity"/>
    <property type="evidence" value="ECO:0007669"/>
    <property type="project" value="UniProtKB-KW"/>
</dbReference>
<protein>
    <submittedName>
        <fullName evidence="8">Protease-4</fullName>
    </submittedName>
</protein>
<keyword evidence="6" id="KW-1133">Transmembrane helix</keyword>
<feature type="active site" description="Nucleophile" evidence="5">
    <location>
        <position position="412"/>
    </location>
</feature>
<dbReference type="Gene3D" id="3.90.226.10">
    <property type="entry name" value="2-enoyl-CoA Hydratase, Chain A, domain 1"/>
    <property type="match status" value="3"/>
</dbReference>
<evidence type="ECO:0000256" key="4">
    <source>
        <dbReference type="ARBA" id="ARBA00022825"/>
    </source>
</evidence>
<gene>
    <name evidence="8" type="ORF">EV670_1024</name>
</gene>
<dbReference type="Pfam" id="PF01343">
    <property type="entry name" value="Peptidase_S49"/>
    <property type="match status" value="2"/>
</dbReference>
<dbReference type="Gene3D" id="6.20.330.10">
    <property type="match status" value="1"/>
</dbReference>
<accession>A0A4Q7W1S2</accession>
<dbReference type="OrthoDB" id="9764363at2"/>
<dbReference type="InterPro" id="IPR029045">
    <property type="entry name" value="ClpP/crotonase-like_dom_sf"/>
</dbReference>
<keyword evidence="6" id="KW-0472">Membrane</keyword>
<feature type="active site" description="Proton donor/acceptor" evidence="5">
    <location>
        <position position="211"/>
    </location>
</feature>
<dbReference type="CDD" id="cd07018">
    <property type="entry name" value="S49_SppA_67K_type"/>
    <property type="match status" value="1"/>
</dbReference>